<sequence>MEEMATLKGQLVAQEAAREAEIAAQLSAQDDKMNMIFRALQMSGLQIPMPAPDLAPLSTSQPLRPIDTQ</sequence>
<reference evidence="1 2" key="1">
    <citation type="submission" date="2018-10" db="EMBL/GenBank/DDBJ databases">
        <title>A high-quality apple genome assembly.</title>
        <authorList>
            <person name="Hu J."/>
        </authorList>
    </citation>
    <scope>NUCLEOTIDE SEQUENCE [LARGE SCALE GENOMIC DNA]</scope>
    <source>
        <strain evidence="2">cv. HFTH1</strain>
        <tissue evidence="1">Young leaf</tissue>
    </source>
</reference>
<gene>
    <name evidence="1" type="ORF">DVH24_007883</name>
</gene>
<dbReference type="AlphaFoldDB" id="A0A498JRJ8"/>
<comment type="caution">
    <text evidence="1">The sequence shown here is derived from an EMBL/GenBank/DDBJ whole genome shotgun (WGS) entry which is preliminary data.</text>
</comment>
<dbReference type="Proteomes" id="UP000290289">
    <property type="component" value="Chromosome 5"/>
</dbReference>
<evidence type="ECO:0000313" key="1">
    <source>
        <dbReference type="EMBL" id="RXH97537.1"/>
    </source>
</evidence>
<keyword evidence="2" id="KW-1185">Reference proteome</keyword>
<evidence type="ECO:0000313" key="2">
    <source>
        <dbReference type="Proteomes" id="UP000290289"/>
    </source>
</evidence>
<name>A0A498JRJ8_MALDO</name>
<dbReference type="EMBL" id="RDQH01000331">
    <property type="protein sequence ID" value="RXH97537.1"/>
    <property type="molecule type" value="Genomic_DNA"/>
</dbReference>
<protein>
    <submittedName>
        <fullName evidence="1">Uncharacterized protein</fullName>
    </submittedName>
</protein>
<accession>A0A498JRJ8</accession>
<proteinExistence type="predicted"/>
<organism evidence="1 2">
    <name type="scientific">Malus domestica</name>
    <name type="common">Apple</name>
    <name type="synonym">Pyrus malus</name>
    <dbReference type="NCBI Taxonomy" id="3750"/>
    <lineage>
        <taxon>Eukaryota</taxon>
        <taxon>Viridiplantae</taxon>
        <taxon>Streptophyta</taxon>
        <taxon>Embryophyta</taxon>
        <taxon>Tracheophyta</taxon>
        <taxon>Spermatophyta</taxon>
        <taxon>Magnoliopsida</taxon>
        <taxon>eudicotyledons</taxon>
        <taxon>Gunneridae</taxon>
        <taxon>Pentapetalae</taxon>
        <taxon>rosids</taxon>
        <taxon>fabids</taxon>
        <taxon>Rosales</taxon>
        <taxon>Rosaceae</taxon>
        <taxon>Amygdaloideae</taxon>
        <taxon>Maleae</taxon>
        <taxon>Malus</taxon>
    </lineage>
</organism>